<organism evidence="6">
    <name type="scientific">Hymenolepis diminuta</name>
    <name type="common">Rat tapeworm</name>
    <dbReference type="NCBI Taxonomy" id="6216"/>
    <lineage>
        <taxon>Eukaryota</taxon>
        <taxon>Metazoa</taxon>
        <taxon>Spiralia</taxon>
        <taxon>Lophotrochozoa</taxon>
        <taxon>Platyhelminthes</taxon>
        <taxon>Cestoda</taxon>
        <taxon>Eucestoda</taxon>
        <taxon>Cyclophyllidea</taxon>
        <taxon>Hymenolepididae</taxon>
        <taxon>Hymenolepis</taxon>
    </lineage>
</organism>
<reference evidence="6" key="1">
    <citation type="submission" date="2016-04" db="UniProtKB">
        <authorList>
            <consortium name="WormBaseParasite"/>
        </authorList>
    </citation>
    <scope>IDENTIFICATION</scope>
</reference>
<evidence type="ECO:0000256" key="2">
    <source>
        <dbReference type="SAM" id="Coils"/>
    </source>
</evidence>
<proteinExistence type="predicted"/>
<evidence type="ECO:0000259" key="3">
    <source>
        <dbReference type="PROSITE" id="PS50021"/>
    </source>
</evidence>
<dbReference type="Gene3D" id="1.20.58.60">
    <property type="match status" value="5"/>
</dbReference>
<feature type="domain" description="Calponin-homology (CH)" evidence="3">
    <location>
        <begin position="67"/>
        <end position="174"/>
    </location>
</feature>
<dbReference type="SMART" id="SM00033">
    <property type="entry name" value="CH"/>
    <property type="match status" value="1"/>
</dbReference>
<dbReference type="InterPro" id="IPR036872">
    <property type="entry name" value="CH_dom_sf"/>
</dbReference>
<gene>
    <name evidence="4" type="ORF">HDID_LOCUS3192</name>
</gene>
<dbReference type="PROSITE" id="PS50021">
    <property type="entry name" value="CH"/>
    <property type="match status" value="2"/>
</dbReference>
<dbReference type="Pfam" id="PF00435">
    <property type="entry name" value="Spectrin"/>
    <property type="match status" value="1"/>
</dbReference>
<dbReference type="EMBL" id="UYSG01000918">
    <property type="protein sequence ID" value="VDL28635.1"/>
    <property type="molecule type" value="Genomic_DNA"/>
</dbReference>
<dbReference type="SUPFAM" id="SSF47576">
    <property type="entry name" value="Calponin-homology domain, CH-domain"/>
    <property type="match status" value="1"/>
</dbReference>
<dbReference type="SUPFAM" id="SSF46966">
    <property type="entry name" value="Spectrin repeat"/>
    <property type="match status" value="5"/>
</dbReference>
<sequence>MRVHWLENVGKALDQMKQMNIHHENIGPIDIVDGNSHLILGLIWIFILNFQLARLPFTRQLGSESPMEMKNALLRWCQLKTAVYPQIEIINFTTSWSDGLAMCALIYRHCPDILDFAKLAAPNVSPIDRLSEAFNVAERTFRMPVIVSATDFIACSNDERCVIAVVATWYHRLNETRVFKKSANRLAVVLNRAVTAGRHMMAYIRDVYNLRKWMKTNLRFLEELSTFKDIQIISKKLNQWREEEKNKRREEICQIELAWLNLKAENLAWGYRSPTPPAGFEFSTIYKIWLQLEEIEKVCVKRIQLGLEAQNKNKNCLEKFYKKAELHKMWLLECDQLLEMTRQNDARSMRTNLETLRSTNQISKKLLVQQRALVRSICQRNSAMIADAEAHHHLNLKVLTKIKPGDAVFEQIDKRWCILKQKFMNRENFLKQRLDYVDMLLEIVSVTEEFEIIWEIMQDRSSTESSLIILENRVNSATKKVSQLSPNWNFISKTNAESIVGRLYSRFLGLNWTILSAFRSYKRYFTETEKFLSLSRKVCENLATIKDQLEYVDFLSNAIEKASFDPFSSERKDTIISLLSKVNRLIHEVNRQTIEYSISSDLTENGSPNSENIFFTVINAFTKDSHLPQLVRSKSLQIISEDKIDYRPSRIRRNIIIRRIHEEFEYQNLQGLHLVHELKSSLKEKLALHRQEIAEKQAYLFKQSEYLQERLSGLQSVVDLLSSTSAVQVDINKIQEWIGHTLAYFAENPLPDALTDILEGTDISKELWWEGLFHSNIIFLTNLKIQSRINKKLHLILRVDESRSILDEIKGRFLPSNDTAWQKQEEDEGDKKEEQEKEEEGCCFERISNKIRVTNCKGLEKLKDDLDKIYEEANRRKEELQCVKQNIHAIQTCCRLLDWIQRSEEGLLNIESPFHRLSLKASADFYPFLLNEPFLAALEKEVDFNISVSLPVLQDLQSKLLPDSPWSGVLEHTFNSWNELINATKMKRLSIDTVQRLLALNNDLLSTRLWIKDKKELLLTTREIKATMGEMIRMECRMANWEGDLKALNERIDQVFAESEALKTSLEELESPLSAEADSGASVKEAKDTFENWIEELKIEWLEFNTLLKDYQKDLEKSLAFQSMLQELEMMNTLLMSKQNTITSLELPTSIAEIDEQKEIFQSIVTDLNASEDKLQEVMEYGLELAANQEKAIASAVIEKLENLNSEWSEMLILCNHQIGSLSRQRSIQASEFLRDIDSLNALLSRRENQIVETDYLHFIILFKPTIDCVQGKINIQRQVLSLIRGLSNQVKETETKASVHKFSEKYKAKAVSLAKKYKDVESKAATVLNLLEFRLAEKEKMNQLESIEEWILERLAAVNAQFATSETALREQKAIQKYHLFRNFEAEVNSYENLVNETFRSVKLISGRNPNYASCLKETLEKNEALWNELKTTVAVQGSKLIKEYRAVIITEGCEELIEWLQKTAVKVFGLQSCNYLKGDFSLHHKPPLTSLSGSMIQLTSPQLNNDLHKRLSLSQNCVAYLEAGCLDFAENFDPSALNSAISKLNEIKAKMRTKWEFLRELEKVESWLSTCFFSISAQRNVINVLRTLADEIQWMEEKQARLDTETTALSLLDVQKLTTRHQNLTNEVKSRHSRNQPLINAAIEWLQLAEFLKVQSFQLQDEKAYCAAFLVTHKSVAEELFAKISELIFRQAMVHRDIEIRRGVLNHWRAWFIQQIDLLELYNWLTETESTVMTESHAARGLASANAAIKKHSVVEAIVSVFQAQRLRLLSTRTTDLLAAIESTIISEQKRLDRCVNAASLFVEIDEASKARAHRHKLRRRIHMLERSSIKLCSTQTSVQKQFTDLRDLVMEKKHRLYELLALNRLYEEVSDVEEWMWSKTEEALVENTGRDLEECARLQREFRETHHNIIREGVTDQRIEECLTSHLPVTDFALIGQLPPMSDSPDRLIRAIIVCRQMIKLKHSDSPQIAQWQDRLTEDWGELRELLKTRGELLQAAGNRLLLLNCCEEAIADLNEKMDSFPTVLGADSQSLARQQRQQVNFRQSTIPIGKRVSCLNLFYKLTHLLNPILAFWLMSVK</sequence>
<dbReference type="PANTHER" id="PTHR11915">
    <property type="entry name" value="SPECTRIN/FILAMIN RELATED CYTOSKELETAL PROTEIN"/>
    <property type="match status" value="1"/>
</dbReference>
<evidence type="ECO:0000313" key="4">
    <source>
        <dbReference type="EMBL" id="VDL28635.1"/>
    </source>
</evidence>
<feature type="domain" description="Calponin-homology (CH)" evidence="3">
    <location>
        <begin position="1"/>
        <end position="51"/>
    </location>
</feature>
<dbReference type="STRING" id="6216.A0A158QDK6"/>
<dbReference type="Pfam" id="PF00307">
    <property type="entry name" value="CH"/>
    <property type="match status" value="1"/>
</dbReference>
<keyword evidence="1" id="KW-0677">Repeat</keyword>
<reference evidence="4 5" key="2">
    <citation type="submission" date="2018-11" db="EMBL/GenBank/DDBJ databases">
        <authorList>
            <consortium name="Pathogen Informatics"/>
        </authorList>
    </citation>
    <scope>NUCLEOTIDE SEQUENCE [LARGE SCALE GENOMIC DNA]</scope>
</reference>
<feature type="coiled-coil region" evidence="2">
    <location>
        <begin position="856"/>
        <end position="886"/>
    </location>
</feature>
<dbReference type="CDD" id="cd00176">
    <property type="entry name" value="SPEC"/>
    <property type="match status" value="2"/>
</dbReference>
<dbReference type="Proteomes" id="UP000274504">
    <property type="component" value="Unassembled WGS sequence"/>
</dbReference>
<feature type="coiled-coil region" evidence="2">
    <location>
        <begin position="1031"/>
        <end position="1065"/>
    </location>
</feature>
<keyword evidence="2" id="KW-0175">Coiled coil</keyword>
<evidence type="ECO:0000313" key="6">
    <source>
        <dbReference type="WBParaSite" id="HDID_0000319401-mRNA-1"/>
    </source>
</evidence>
<evidence type="ECO:0000313" key="5">
    <source>
        <dbReference type="Proteomes" id="UP000274504"/>
    </source>
</evidence>
<name>A0A158QDK6_HYMDI</name>
<protein>
    <submittedName>
        <fullName evidence="6">Calponin-homology (CH) domain-containing protein</fullName>
    </submittedName>
</protein>
<dbReference type="InterPro" id="IPR002017">
    <property type="entry name" value="Spectrin_repeat"/>
</dbReference>
<dbReference type="InterPro" id="IPR001715">
    <property type="entry name" value="CH_dom"/>
</dbReference>
<dbReference type="WBParaSite" id="HDID_0000319401-mRNA-1">
    <property type="protein sequence ID" value="HDID_0000319401-mRNA-1"/>
    <property type="gene ID" value="HDID_0000319401"/>
</dbReference>
<dbReference type="InterPro" id="IPR018159">
    <property type="entry name" value="Spectrin/alpha-actinin"/>
</dbReference>
<dbReference type="Gene3D" id="1.10.418.10">
    <property type="entry name" value="Calponin-like domain"/>
    <property type="match status" value="2"/>
</dbReference>
<accession>A0A158QDK6</accession>
<dbReference type="OrthoDB" id="6265861at2759"/>
<dbReference type="SMART" id="SM00150">
    <property type="entry name" value="SPEC"/>
    <property type="match status" value="6"/>
</dbReference>
<evidence type="ECO:0000256" key="1">
    <source>
        <dbReference type="ARBA" id="ARBA00022737"/>
    </source>
</evidence>